<evidence type="ECO:0000313" key="4">
    <source>
        <dbReference type="Proteomes" id="UP000373149"/>
    </source>
</evidence>
<reference evidence="3 4" key="1">
    <citation type="submission" date="2019-09" db="EMBL/GenBank/DDBJ databases">
        <authorList>
            <person name="Duangmal K."/>
            <person name="Teo W.F.A."/>
            <person name="Lipun K."/>
        </authorList>
    </citation>
    <scope>NUCLEOTIDE SEQUENCE [LARGE SCALE GENOMIC DNA]</scope>
    <source>
        <strain evidence="3 4">K1PN6</strain>
    </source>
</reference>
<sequence>MDPSYRYVTDLDDTVEHWLPGVVSGDGNDGSKITVRQLLQHTSGLFDYTADFPQFAGKAGYQANRYTTWTAEAQQLAAQERLVEAAQIGRRTDHGARRTRGRATRPDRHRHSCPRRIHDRDQAADLIVREMSSVYISRGLRVRIAHRFTRSQRCALTALLAPPSKRT</sequence>
<dbReference type="InterPro" id="IPR001466">
    <property type="entry name" value="Beta-lactam-related"/>
</dbReference>
<proteinExistence type="predicted"/>
<dbReference type="Proteomes" id="UP000373149">
    <property type="component" value="Unassembled WGS sequence"/>
</dbReference>
<evidence type="ECO:0000259" key="2">
    <source>
        <dbReference type="Pfam" id="PF00144"/>
    </source>
</evidence>
<accession>A0A5N8X3P3</accession>
<dbReference type="InterPro" id="IPR012338">
    <property type="entry name" value="Beta-lactam/transpept-like"/>
</dbReference>
<feature type="domain" description="Beta-lactamase-related" evidence="2">
    <location>
        <begin position="10"/>
        <end position="78"/>
    </location>
</feature>
<feature type="compositionally biased region" description="Basic residues" evidence="1">
    <location>
        <begin position="97"/>
        <end position="112"/>
    </location>
</feature>
<dbReference type="Pfam" id="PF00144">
    <property type="entry name" value="Beta-lactamase"/>
    <property type="match status" value="1"/>
</dbReference>
<feature type="region of interest" description="Disordered" evidence="1">
    <location>
        <begin position="91"/>
        <end position="112"/>
    </location>
</feature>
<name>A0A5N8X3P3_9ACTN</name>
<keyword evidence="4" id="KW-1185">Reference proteome</keyword>
<comment type="caution">
    <text evidence="3">The sequence shown here is derived from an EMBL/GenBank/DDBJ whole genome shotgun (WGS) entry which is preliminary data.</text>
</comment>
<organism evidence="3 4">
    <name type="scientific">Streptomyces acidicola</name>
    <dbReference type="NCBI Taxonomy" id="2596892"/>
    <lineage>
        <taxon>Bacteria</taxon>
        <taxon>Bacillati</taxon>
        <taxon>Actinomycetota</taxon>
        <taxon>Actinomycetes</taxon>
        <taxon>Kitasatosporales</taxon>
        <taxon>Streptomycetaceae</taxon>
        <taxon>Streptomyces</taxon>
    </lineage>
</organism>
<protein>
    <submittedName>
        <fullName evidence="3">Beta-lactamase family protein</fullName>
    </submittedName>
</protein>
<dbReference type="EMBL" id="VMNX01000252">
    <property type="protein sequence ID" value="MPY54193.1"/>
    <property type="molecule type" value="Genomic_DNA"/>
</dbReference>
<gene>
    <name evidence="3" type="ORF">FPZ41_38820</name>
</gene>
<evidence type="ECO:0000313" key="3">
    <source>
        <dbReference type="EMBL" id="MPY54193.1"/>
    </source>
</evidence>
<dbReference type="Gene3D" id="3.40.710.10">
    <property type="entry name" value="DD-peptidase/beta-lactamase superfamily"/>
    <property type="match status" value="1"/>
</dbReference>
<dbReference type="AlphaFoldDB" id="A0A5N8X3P3"/>
<evidence type="ECO:0000256" key="1">
    <source>
        <dbReference type="SAM" id="MobiDB-lite"/>
    </source>
</evidence>
<dbReference type="SUPFAM" id="SSF56601">
    <property type="entry name" value="beta-lactamase/transpeptidase-like"/>
    <property type="match status" value="1"/>
</dbReference>